<comment type="caution">
    <text evidence="1">The sequence shown here is derived from an EMBL/GenBank/DDBJ whole genome shotgun (WGS) entry which is preliminary data.</text>
</comment>
<dbReference type="EMBL" id="NKTX01000033">
    <property type="protein sequence ID" value="PYD81389.1"/>
    <property type="molecule type" value="Genomic_DNA"/>
</dbReference>
<reference evidence="1 2" key="1">
    <citation type="submission" date="2017-07" db="EMBL/GenBank/DDBJ databases">
        <title>A draft genome sequence of Komagataeibacter oboediens LMG 18849.</title>
        <authorList>
            <person name="Skraban J."/>
            <person name="Cleenwerck I."/>
            <person name="Vandamme P."/>
            <person name="Trcek J."/>
        </authorList>
    </citation>
    <scope>NUCLEOTIDE SEQUENCE [LARGE SCALE GENOMIC DNA]</scope>
    <source>
        <strain evidence="1 2">LMG 18849</strain>
    </source>
</reference>
<dbReference type="RefSeq" id="WP_110507442.1">
    <property type="nucleotide sequence ID" value="NZ_NKTX01000033.1"/>
</dbReference>
<sequence length="217" mass="22375">MDQPALCYLAARGFARAAARVGAPATQYRPATATGPCATAHARVMAAFSNDRTFGFAGPALWDVPFVYALMDTTDVQAGDILTCAGETYFIARAEPFRPPLCVLCNAVVDITTTVAQATDVADPGGYGTSGDATTQVACASGWPAMIRARGGGAGVPGPAQPGTIHPGGFEMFLPLIPGISVQPAMWARDANGPRYTIGGARAGPWGTRCLLGQQQV</sequence>
<accession>A0A318R0W1</accession>
<dbReference type="OrthoDB" id="7271194at2"/>
<proteinExistence type="predicted"/>
<protein>
    <submittedName>
        <fullName evidence="1">Uncharacterized protein</fullName>
    </submittedName>
</protein>
<gene>
    <name evidence="1" type="ORF">CFR80_12045</name>
</gene>
<name>A0A318R0W1_9PROT</name>
<organism evidence="1 2">
    <name type="scientific">Komagataeibacter oboediens</name>
    <dbReference type="NCBI Taxonomy" id="65958"/>
    <lineage>
        <taxon>Bacteria</taxon>
        <taxon>Pseudomonadati</taxon>
        <taxon>Pseudomonadota</taxon>
        <taxon>Alphaproteobacteria</taxon>
        <taxon>Acetobacterales</taxon>
        <taxon>Acetobacteraceae</taxon>
        <taxon>Komagataeibacter</taxon>
    </lineage>
</organism>
<dbReference type="AlphaFoldDB" id="A0A318R0W1"/>
<evidence type="ECO:0000313" key="1">
    <source>
        <dbReference type="EMBL" id="PYD81389.1"/>
    </source>
</evidence>
<dbReference type="Proteomes" id="UP000247417">
    <property type="component" value="Unassembled WGS sequence"/>
</dbReference>
<evidence type="ECO:0000313" key="2">
    <source>
        <dbReference type="Proteomes" id="UP000247417"/>
    </source>
</evidence>